<dbReference type="SFLD" id="SFLDF00027">
    <property type="entry name" value="p-type_atpase"/>
    <property type="match status" value="1"/>
</dbReference>
<dbReference type="SMART" id="SM00831">
    <property type="entry name" value="Cation_ATPase_N"/>
    <property type="match status" value="1"/>
</dbReference>
<dbReference type="SUPFAM" id="SSF81665">
    <property type="entry name" value="Calcium ATPase, transmembrane domain M"/>
    <property type="match status" value="1"/>
</dbReference>
<dbReference type="InterPro" id="IPR059000">
    <property type="entry name" value="ATPase_P-type_domA"/>
</dbReference>
<dbReference type="InterPro" id="IPR004014">
    <property type="entry name" value="ATPase_P-typ_cation-transptr_N"/>
</dbReference>
<dbReference type="InterPro" id="IPR036412">
    <property type="entry name" value="HAD-like_sf"/>
</dbReference>
<comment type="subcellular location">
    <subcellularLocation>
        <location evidence="1">Membrane</location>
        <topology evidence="1">Multi-pass membrane protein</topology>
    </subcellularLocation>
</comment>
<dbReference type="GO" id="GO:0016020">
    <property type="term" value="C:membrane"/>
    <property type="evidence" value="ECO:0007669"/>
    <property type="project" value="UniProtKB-SubCell"/>
</dbReference>
<reference evidence="10" key="1">
    <citation type="submission" date="2020-05" db="EMBL/GenBank/DDBJ databases">
        <authorList>
            <person name="Chiriac C."/>
            <person name="Salcher M."/>
            <person name="Ghai R."/>
            <person name="Kavagutti S V."/>
        </authorList>
    </citation>
    <scope>NUCLEOTIDE SEQUENCE</scope>
</reference>
<feature type="transmembrane region" description="Helical" evidence="8">
    <location>
        <begin position="886"/>
        <end position="902"/>
    </location>
</feature>
<dbReference type="PROSITE" id="PS00154">
    <property type="entry name" value="ATPASE_E1_E2"/>
    <property type="match status" value="1"/>
</dbReference>
<dbReference type="FunFam" id="3.40.50.1000:FF:000028">
    <property type="entry name" value="Calcium-transporting P-type ATPase, putative"/>
    <property type="match status" value="1"/>
</dbReference>
<dbReference type="Gene3D" id="2.70.150.10">
    <property type="entry name" value="Calcium-transporting ATPase, cytoplasmic transduction domain A"/>
    <property type="match status" value="1"/>
</dbReference>
<evidence type="ECO:0000256" key="2">
    <source>
        <dbReference type="ARBA" id="ARBA00022692"/>
    </source>
</evidence>
<dbReference type="InterPro" id="IPR018303">
    <property type="entry name" value="ATPase_P-typ_P_site"/>
</dbReference>
<dbReference type="SFLD" id="SFLDS00003">
    <property type="entry name" value="Haloacid_Dehalogenase"/>
    <property type="match status" value="1"/>
</dbReference>
<protein>
    <submittedName>
        <fullName evidence="10">Unannotated protein</fullName>
    </submittedName>
</protein>
<dbReference type="GO" id="GO:0016887">
    <property type="term" value="F:ATP hydrolysis activity"/>
    <property type="evidence" value="ECO:0007669"/>
    <property type="project" value="InterPro"/>
</dbReference>
<dbReference type="Pfam" id="PF00690">
    <property type="entry name" value="Cation_ATPase_N"/>
    <property type="match status" value="1"/>
</dbReference>
<feature type="transmembrane region" description="Helical" evidence="8">
    <location>
        <begin position="854"/>
        <end position="874"/>
    </location>
</feature>
<dbReference type="Pfam" id="PF08282">
    <property type="entry name" value="Hydrolase_3"/>
    <property type="match status" value="1"/>
</dbReference>
<dbReference type="PRINTS" id="PR00120">
    <property type="entry name" value="HATPASE"/>
</dbReference>
<evidence type="ECO:0000313" key="10">
    <source>
        <dbReference type="EMBL" id="CAB4665065.1"/>
    </source>
</evidence>
<name>A0A6J6LX95_9ZZZZ</name>
<evidence type="ECO:0000256" key="5">
    <source>
        <dbReference type="ARBA" id="ARBA00022967"/>
    </source>
</evidence>
<dbReference type="Gene3D" id="3.40.1110.10">
    <property type="entry name" value="Calcium-transporting ATPase, cytoplasmic domain N"/>
    <property type="match status" value="1"/>
</dbReference>
<feature type="transmembrane region" description="Helical" evidence="8">
    <location>
        <begin position="70"/>
        <end position="88"/>
    </location>
</feature>
<evidence type="ECO:0000259" key="9">
    <source>
        <dbReference type="SMART" id="SM00831"/>
    </source>
</evidence>
<dbReference type="EMBL" id="CAEZWJ010000083">
    <property type="protein sequence ID" value="CAB4665065.1"/>
    <property type="molecule type" value="Genomic_DNA"/>
</dbReference>
<evidence type="ECO:0000256" key="3">
    <source>
        <dbReference type="ARBA" id="ARBA00022741"/>
    </source>
</evidence>
<feature type="transmembrane region" description="Helical" evidence="8">
    <location>
        <begin position="737"/>
        <end position="759"/>
    </location>
</feature>
<proteinExistence type="predicted"/>
<dbReference type="FunFam" id="3.40.50.1000:FF:000001">
    <property type="entry name" value="Phospholipid-transporting ATPase IC"/>
    <property type="match status" value="1"/>
</dbReference>
<dbReference type="AlphaFoldDB" id="A0A6J6LX95"/>
<feature type="domain" description="Cation-transporting P-type ATPase N-terminal" evidence="9">
    <location>
        <begin position="17"/>
        <end position="90"/>
    </location>
</feature>
<feature type="transmembrane region" description="Helical" evidence="8">
    <location>
        <begin position="284"/>
        <end position="310"/>
    </location>
</feature>
<dbReference type="Pfam" id="PF00689">
    <property type="entry name" value="Cation_ATPase_C"/>
    <property type="match status" value="1"/>
</dbReference>
<keyword evidence="4" id="KW-0067">ATP-binding</keyword>
<evidence type="ECO:0000256" key="4">
    <source>
        <dbReference type="ARBA" id="ARBA00022840"/>
    </source>
</evidence>
<dbReference type="InterPro" id="IPR023298">
    <property type="entry name" value="ATPase_P-typ_TM_dom_sf"/>
</dbReference>
<dbReference type="SUPFAM" id="SSF81653">
    <property type="entry name" value="Calcium ATPase, transduction domain A"/>
    <property type="match status" value="1"/>
</dbReference>
<dbReference type="Pfam" id="PF00122">
    <property type="entry name" value="E1-E2_ATPase"/>
    <property type="match status" value="1"/>
</dbReference>
<feature type="transmembrane region" description="Helical" evidence="8">
    <location>
        <begin position="784"/>
        <end position="804"/>
    </location>
</feature>
<sequence length="916" mass="97751">MSTAPAVHTNSTETPMNAHALTVEETLAAVSSDSNGLNSDAVTTRLMTFGPNRLAEKEAIPAWKRFASQFTNMLTIILIIAAVVSLVVAREIKTPIVVMTVVLINAIIGFVQENKAEASLNALKKMLAPSARVRRNGELENVPTEQIVPGDIVLIEAGDRVPADGRLLSAVNLEVEEASLTGESLASTKTLEPVKVDASIGDRKCAVFMNTTVTRGRAEFAVTATGMNTEMGHIAGLLQDTETEKTPLQKQLDTLAHSLAKLAGVIVGIVFIIGLISGDKFEDLMLTAVALAAAAIPEGLPAVTAVTLAIGTSRMAKQNAIVKRLASVETLGCTSVICSDKTGTLTLNQMTARELVYMNTSHHISGEGYSPEGRITTARGDDPISLVTALYPMALCNDSAVRRIGDNEWELVGDPTEGALAVLAMKGGLQVTDLREDRPRIAEVPFDSAHKFMATFHQIVTDEGTDIVRVFVKGAPDVLLARSNRAIDATGAAAPVANLSAELTAHNERLASQGLRVLAVAHRDFDLEAWGEISDEDPITLITDLTFLALIGIIDPPRPEAAAAIAIAHQAGIDVKMITGDHAITAAAIGNDLGLTGESLTGADLDSMSDDDLDTALNNTSVFARVSPSHKIRLVAALQRKGNVVAMTGDGVNDAPALKKADIGVAMGITGTEVTKEAATMVLTDDNFATIVGAVERGRVIYDNIVKFVRFQLSTTLGFAMVFLACSVTGIMERKPFTAIAILWVNIIMDGPPAMALGVDQGGSGVMSRTPRPKDEPILTKQRWVTVSLSALVMAVATTLLFHFAPGEQVAATTASVAGTMGLNTFVLFQFFNILNVRSESRTVFTKLTFTNKYLWWSLAVVLLLQIAVTHVGFMQSLFNTRSISPQQWMICVAVASSVLWVEEIRKIIVRRFLSK</sequence>
<dbReference type="PANTHER" id="PTHR42861">
    <property type="entry name" value="CALCIUM-TRANSPORTING ATPASE"/>
    <property type="match status" value="1"/>
</dbReference>
<organism evidence="10">
    <name type="scientific">freshwater metagenome</name>
    <dbReference type="NCBI Taxonomy" id="449393"/>
    <lineage>
        <taxon>unclassified sequences</taxon>
        <taxon>metagenomes</taxon>
        <taxon>ecological metagenomes</taxon>
    </lineage>
</organism>
<dbReference type="InterPro" id="IPR044492">
    <property type="entry name" value="P_typ_ATPase_HD_dom"/>
</dbReference>
<dbReference type="SUPFAM" id="SSF56784">
    <property type="entry name" value="HAD-like"/>
    <property type="match status" value="1"/>
</dbReference>
<dbReference type="InterPro" id="IPR001757">
    <property type="entry name" value="P_typ_ATPase"/>
</dbReference>
<evidence type="ECO:0000256" key="6">
    <source>
        <dbReference type="ARBA" id="ARBA00022989"/>
    </source>
</evidence>
<feature type="transmembrane region" description="Helical" evidence="8">
    <location>
        <begin position="259"/>
        <end position="278"/>
    </location>
</feature>
<dbReference type="Gene3D" id="1.20.1110.10">
    <property type="entry name" value="Calcium-transporting ATPase, transmembrane domain"/>
    <property type="match status" value="1"/>
</dbReference>
<dbReference type="InterPro" id="IPR023214">
    <property type="entry name" value="HAD_sf"/>
</dbReference>
<keyword evidence="2 8" id="KW-0812">Transmembrane</keyword>
<dbReference type="Gene3D" id="3.40.50.1000">
    <property type="entry name" value="HAD superfamily/HAD-like"/>
    <property type="match status" value="1"/>
</dbReference>
<dbReference type="GO" id="GO:0005524">
    <property type="term" value="F:ATP binding"/>
    <property type="evidence" value="ECO:0007669"/>
    <property type="project" value="UniProtKB-KW"/>
</dbReference>
<dbReference type="SUPFAM" id="SSF81660">
    <property type="entry name" value="Metal cation-transporting ATPase, ATP-binding domain N"/>
    <property type="match status" value="1"/>
</dbReference>
<dbReference type="NCBIfam" id="TIGR01494">
    <property type="entry name" value="ATPase_P-type"/>
    <property type="match status" value="2"/>
</dbReference>
<evidence type="ECO:0000256" key="1">
    <source>
        <dbReference type="ARBA" id="ARBA00004141"/>
    </source>
</evidence>
<keyword evidence="5" id="KW-1278">Translocase</keyword>
<evidence type="ECO:0000256" key="8">
    <source>
        <dbReference type="SAM" id="Phobius"/>
    </source>
</evidence>
<feature type="transmembrane region" description="Helical" evidence="8">
    <location>
        <begin position="708"/>
        <end position="731"/>
    </location>
</feature>
<keyword evidence="3" id="KW-0547">Nucleotide-binding</keyword>
<accession>A0A6J6LX95</accession>
<dbReference type="Pfam" id="PF13246">
    <property type="entry name" value="Cation_ATPase"/>
    <property type="match status" value="1"/>
</dbReference>
<feature type="transmembrane region" description="Helical" evidence="8">
    <location>
        <begin position="94"/>
        <end position="111"/>
    </location>
</feature>
<dbReference type="InterPro" id="IPR008250">
    <property type="entry name" value="ATPase_P-typ_transduc_dom_A_sf"/>
</dbReference>
<dbReference type="PRINTS" id="PR00119">
    <property type="entry name" value="CATATPASE"/>
</dbReference>
<dbReference type="InterPro" id="IPR006068">
    <property type="entry name" value="ATPase_P-typ_cation-transptr_C"/>
</dbReference>
<gene>
    <name evidence="10" type="ORF">UFOPK2214_01481</name>
</gene>
<dbReference type="InterPro" id="IPR023299">
    <property type="entry name" value="ATPase_P-typ_cyto_dom_N"/>
</dbReference>
<keyword evidence="7 8" id="KW-0472">Membrane</keyword>
<evidence type="ECO:0000256" key="7">
    <source>
        <dbReference type="ARBA" id="ARBA00023136"/>
    </source>
</evidence>
<feature type="transmembrane region" description="Helical" evidence="8">
    <location>
        <begin position="810"/>
        <end position="833"/>
    </location>
</feature>
<dbReference type="SFLD" id="SFLDG00002">
    <property type="entry name" value="C1.7:_P-type_atpase_like"/>
    <property type="match status" value="1"/>
</dbReference>
<keyword evidence="6 8" id="KW-1133">Transmembrane helix</keyword>